<keyword evidence="2" id="KW-0349">Heme</keyword>
<reference evidence="7 8" key="1">
    <citation type="submission" date="2016-10" db="EMBL/GenBank/DDBJ databases">
        <authorList>
            <person name="de Groot N.N."/>
        </authorList>
    </citation>
    <scope>NUCLEOTIDE SEQUENCE [LARGE SCALE GENOMIC DNA]</scope>
    <source>
        <strain evidence="7 8">HLD2</strain>
    </source>
</reference>
<dbReference type="AlphaFoldDB" id="A0A1G5QVH1"/>
<dbReference type="EMBL" id="FMWD01000010">
    <property type="protein sequence ID" value="SCZ65666.1"/>
    <property type="molecule type" value="Genomic_DNA"/>
</dbReference>
<keyword evidence="1" id="KW-0813">Transport</keyword>
<keyword evidence="8" id="KW-1185">Reference proteome</keyword>
<evidence type="ECO:0000256" key="2">
    <source>
        <dbReference type="ARBA" id="ARBA00022617"/>
    </source>
</evidence>
<feature type="domain" description="Cytochrome c-552/DMSO reductase-like haem-binding" evidence="6">
    <location>
        <begin position="76"/>
        <end position="469"/>
    </location>
</feature>
<evidence type="ECO:0000313" key="7">
    <source>
        <dbReference type="EMBL" id="SCZ65666.1"/>
    </source>
</evidence>
<evidence type="ECO:0000256" key="5">
    <source>
        <dbReference type="ARBA" id="ARBA00023004"/>
    </source>
</evidence>
<dbReference type="Proteomes" id="UP000199648">
    <property type="component" value="Unassembled WGS sequence"/>
</dbReference>
<dbReference type="GO" id="GO:0020037">
    <property type="term" value="F:heme binding"/>
    <property type="evidence" value="ECO:0007669"/>
    <property type="project" value="InterPro"/>
</dbReference>
<gene>
    <name evidence="7" type="ORF">SAMN03097708_02861</name>
</gene>
<name>A0A1G5QVH1_9GAMM</name>
<proteinExistence type="predicted"/>
<dbReference type="Gene3D" id="2.60.40.1190">
    <property type="match status" value="1"/>
</dbReference>
<protein>
    <submittedName>
        <fullName evidence="7">Ethylbenzene dehydrogenase</fullName>
    </submittedName>
</protein>
<dbReference type="GO" id="GO:0046872">
    <property type="term" value="F:metal ion binding"/>
    <property type="evidence" value="ECO:0007669"/>
    <property type="project" value="UniProtKB-KW"/>
</dbReference>
<dbReference type="InterPro" id="IPR019020">
    <property type="entry name" value="Cyt-c552/DMSO_Rdtase_haem-bd"/>
</dbReference>
<evidence type="ECO:0000259" key="6">
    <source>
        <dbReference type="SMART" id="SM00887"/>
    </source>
</evidence>
<keyword evidence="4" id="KW-0249">Electron transport</keyword>
<accession>A0A1G5QVH1</accession>
<evidence type="ECO:0000256" key="3">
    <source>
        <dbReference type="ARBA" id="ARBA00022723"/>
    </source>
</evidence>
<dbReference type="Pfam" id="PF09459">
    <property type="entry name" value="EB_dh"/>
    <property type="match status" value="1"/>
</dbReference>
<dbReference type="STRING" id="415747.SAMN03097708_02861"/>
<evidence type="ECO:0000256" key="4">
    <source>
        <dbReference type="ARBA" id="ARBA00022982"/>
    </source>
</evidence>
<keyword evidence="3" id="KW-0479">Metal-binding</keyword>
<organism evidence="7 8">
    <name type="scientific">Thiohalomonas denitrificans</name>
    <dbReference type="NCBI Taxonomy" id="415747"/>
    <lineage>
        <taxon>Bacteria</taxon>
        <taxon>Pseudomonadati</taxon>
        <taxon>Pseudomonadota</taxon>
        <taxon>Gammaproteobacteria</taxon>
        <taxon>Thiohalomonadales</taxon>
        <taxon>Thiohalomonadaceae</taxon>
        <taxon>Thiohalomonas</taxon>
    </lineage>
</organism>
<sequence length="485" mass="52500">MNNEKLYDALGPEVEAFPFKRRATVLAVLLASTVLTTGCLSSGSDNDPIVDDDPIDDDDGGTASAFKVDFMTGAPTVTWGEAETVTAFRPAQASYEYLDTGDHSGAGMLTSGCSGCHDTNANNPSQVGAERDEAALTPSEETVPITVQAAYDAENFYLKASWDTPRPGITHDLFRYDGSAWEKVSMYNEPGNEPTGNQRFSAEDRFALMFMPASQDIGVGDISFHDGGCFTTCHEDMDDMPEWDGSTATGKYLASSSTANGDYADGSSSDAAVLDGTTDSFPDMWHFRGARSAIINTLTDGYVMDGRNNDDSPNFYHAQNPDDTTGDLEYMYDATWMEGFIADNFPDYEGETRVNALPAAVYDAIENNAPTLVTAGDNQNAVAFDAATANFEEGDYIPRRWLSEETGSRTDVKAYSAWEDGTWTVIFERPLDTGNEDDHALSGIANGEGFSFAFAAHQDNTVHRWHHVTFPITVGLNGDIVPAAN</sequence>
<evidence type="ECO:0000256" key="1">
    <source>
        <dbReference type="ARBA" id="ARBA00022448"/>
    </source>
</evidence>
<keyword evidence="5" id="KW-0408">Iron</keyword>
<dbReference type="SMART" id="SM00887">
    <property type="entry name" value="EB_dh"/>
    <property type="match status" value="1"/>
</dbReference>
<evidence type="ECO:0000313" key="8">
    <source>
        <dbReference type="Proteomes" id="UP000199648"/>
    </source>
</evidence>